<reference evidence="2" key="1">
    <citation type="journal article" date="2003" name="Genome Biol.">
        <title>An integrated gene annotation and transcriptional profiling approach towards the full gene content of the Drosophila genome.</title>
        <authorList>
            <person name="Hild M."/>
            <person name="Beckmann B."/>
            <person name="Haas S.A."/>
            <person name="Koch B."/>
            <person name="Solovyev V."/>
            <person name="Busold C."/>
            <person name="Fellenberg K."/>
            <person name="Boutros M."/>
            <person name="Vingron M."/>
            <person name="Sauer F."/>
            <person name="Hoheisel J.D."/>
            <person name="Paro R."/>
        </authorList>
    </citation>
    <scope>NUCLEOTIDE SEQUENCE</scope>
</reference>
<organism evidence="2">
    <name type="scientific">Drosophila melanogaster</name>
    <name type="common">Fruit fly</name>
    <dbReference type="NCBI Taxonomy" id="7227"/>
    <lineage>
        <taxon>Eukaryota</taxon>
        <taxon>Metazoa</taxon>
        <taxon>Ecdysozoa</taxon>
        <taxon>Arthropoda</taxon>
        <taxon>Hexapoda</taxon>
        <taxon>Insecta</taxon>
        <taxon>Pterygota</taxon>
        <taxon>Neoptera</taxon>
        <taxon>Endopterygota</taxon>
        <taxon>Diptera</taxon>
        <taxon>Brachycera</taxon>
        <taxon>Muscomorpha</taxon>
        <taxon>Ephydroidea</taxon>
        <taxon>Drosophilidae</taxon>
        <taxon>Drosophila</taxon>
        <taxon>Sophophora</taxon>
    </lineage>
</organism>
<proteinExistence type="predicted"/>
<feature type="region of interest" description="Disordered" evidence="1">
    <location>
        <begin position="1"/>
        <end position="33"/>
    </location>
</feature>
<evidence type="ECO:0000313" key="2">
    <source>
        <dbReference type="EMBL" id="DAA03667.1"/>
    </source>
</evidence>
<dbReference type="AlphaFoldDB" id="Q6IHE8"/>
<name>Q6IHE8_DROME</name>
<accession>Q6IHE8</accession>
<gene>
    <name evidence="2" type="ORF">HDC02676</name>
</gene>
<evidence type="ECO:0000256" key="1">
    <source>
        <dbReference type="SAM" id="MobiDB-lite"/>
    </source>
</evidence>
<protein>
    <submittedName>
        <fullName evidence="2">HDC02676</fullName>
    </submittedName>
</protein>
<sequence length="134" mass="14949">MEIEVPPTDNLTARLRNGFPGSDGTSSPDEMALGWNEWRGGNPLVVQPATCHVIPITNNSYSRDHPLVVQRSHDEIQPEPVFRRAWGDDVDADLILTTPSSRNRSPPPPPPPQQCLSHRLCKCKLFGHGNIRIR</sequence>
<dbReference type="EMBL" id="BK003468">
    <property type="protein sequence ID" value="DAA03667.1"/>
    <property type="molecule type" value="Genomic_DNA"/>
</dbReference>